<dbReference type="AlphaFoldDB" id="A0A5C6YSE1"/>
<dbReference type="Gene3D" id="1.10.3680.10">
    <property type="entry name" value="TerB-like"/>
    <property type="match status" value="1"/>
</dbReference>
<accession>A0A5C6YSE1</accession>
<dbReference type="CDD" id="cd07177">
    <property type="entry name" value="terB_like"/>
    <property type="match status" value="1"/>
</dbReference>
<name>A0A5C6YSE1_9FLAO</name>
<dbReference type="InterPro" id="IPR029024">
    <property type="entry name" value="TerB-like"/>
</dbReference>
<dbReference type="Proteomes" id="UP000321945">
    <property type="component" value="Unassembled WGS sequence"/>
</dbReference>
<gene>
    <name evidence="1" type="ORF">ESV24_03935</name>
</gene>
<dbReference type="SUPFAM" id="SSF158682">
    <property type="entry name" value="TerB-like"/>
    <property type="match status" value="1"/>
</dbReference>
<protein>
    <submittedName>
        <fullName evidence="1">TerB family tellurite resistance protein</fullName>
    </submittedName>
</protein>
<comment type="caution">
    <text evidence="1">The sequence shown here is derived from an EMBL/GenBank/DDBJ whole genome shotgun (WGS) entry which is preliminary data.</text>
</comment>
<reference evidence="1 2" key="1">
    <citation type="submission" date="2019-08" db="EMBL/GenBank/DDBJ databases">
        <title>Genome of Aequorivita lipolytica Y10-2 (type strain).</title>
        <authorList>
            <person name="Bowman J.P."/>
        </authorList>
    </citation>
    <scope>NUCLEOTIDE SEQUENCE [LARGE SCALE GENOMIC DNA]</scope>
    <source>
        <strain evidence="1 2">Y10-2</strain>
    </source>
</reference>
<sequence>MSFTDLFESGEHSRNLGHFASIANIASVHGEIGAEEEKMLKRFARKLDIDESVYLEVLKNPGKYPINPPNDAERRLERIHDLFQMIFVDHEIDDHERFLIERYAIGLGYDLATAQHLIKRSIEIYSGGLDLEDYRYLLNKK</sequence>
<evidence type="ECO:0000313" key="1">
    <source>
        <dbReference type="EMBL" id="TXD70324.1"/>
    </source>
</evidence>
<dbReference type="RefSeq" id="WP_111815361.1">
    <property type="nucleotide sequence ID" value="NZ_CBCRZQ010000003.1"/>
</dbReference>
<keyword evidence="2" id="KW-1185">Reference proteome</keyword>
<organism evidence="1 2">
    <name type="scientific">Aequorivita lipolytica</name>
    <dbReference type="NCBI Taxonomy" id="153267"/>
    <lineage>
        <taxon>Bacteria</taxon>
        <taxon>Pseudomonadati</taxon>
        <taxon>Bacteroidota</taxon>
        <taxon>Flavobacteriia</taxon>
        <taxon>Flavobacteriales</taxon>
        <taxon>Flavobacteriaceae</taxon>
        <taxon>Aequorivita</taxon>
    </lineage>
</organism>
<dbReference type="EMBL" id="VORU01000002">
    <property type="protein sequence ID" value="TXD70324.1"/>
    <property type="molecule type" value="Genomic_DNA"/>
</dbReference>
<evidence type="ECO:0000313" key="2">
    <source>
        <dbReference type="Proteomes" id="UP000321945"/>
    </source>
</evidence>
<proteinExistence type="predicted"/>
<dbReference type="OrthoDB" id="981083at2"/>